<evidence type="ECO:0000313" key="2">
    <source>
        <dbReference type="Proteomes" id="UP000593567"/>
    </source>
</evidence>
<gene>
    <name evidence="1" type="ORF">EB796_015088</name>
</gene>
<dbReference type="Proteomes" id="UP000593567">
    <property type="component" value="Unassembled WGS sequence"/>
</dbReference>
<reference evidence="1" key="1">
    <citation type="submission" date="2020-06" db="EMBL/GenBank/DDBJ databases">
        <title>Draft genome of Bugula neritina, a colonial animal packing powerful symbionts and potential medicines.</title>
        <authorList>
            <person name="Rayko M."/>
        </authorList>
    </citation>
    <scope>NUCLEOTIDE SEQUENCE [LARGE SCALE GENOMIC DNA]</scope>
    <source>
        <strain evidence="1">Kwan_BN1</strain>
    </source>
</reference>
<comment type="caution">
    <text evidence="1">The sequence shown here is derived from an EMBL/GenBank/DDBJ whole genome shotgun (WGS) entry which is preliminary data.</text>
</comment>
<organism evidence="1 2">
    <name type="scientific">Bugula neritina</name>
    <name type="common">Brown bryozoan</name>
    <name type="synonym">Sertularia neritina</name>
    <dbReference type="NCBI Taxonomy" id="10212"/>
    <lineage>
        <taxon>Eukaryota</taxon>
        <taxon>Metazoa</taxon>
        <taxon>Spiralia</taxon>
        <taxon>Lophotrochozoa</taxon>
        <taxon>Bryozoa</taxon>
        <taxon>Gymnolaemata</taxon>
        <taxon>Cheilostomatida</taxon>
        <taxon>Flustrina</taxon>
        <taxon>Buguloidea</taxon>
        <taxon>Bugulidae</taxon>
        <taxon>Bugula</taxon>
    </lineage>
</organism>
<keyword evidence="2" id="KW-1185">Reference proteome</keyword>
<sequence>MPSDAPVTKATFPAHCSIPQVDEESNALSFYSSSPSHTVDRKDLSPPAMCLALARHGSKKSMLPWKRV</sequence>
<name>A0A7J7JJT8_BUGNE</name>
<proteinExistence type="predicted"/>
<accession>A0A7J7JJT8</accession>
<protein>
    <submittedName>
        <fullName evidence="1">Uncharacterized protein</fullName>
    </submittedName>
</protein>
<evidence type="ECO:0000313" key="1">
    <source>
        <dbReference type="EMBL" id="KAF6026612.1"/>
    </source>
</evidence>
<dbReference type="AlphaFoldDB" id="A0A7J7JJT8"/>
<dbReference type="EMBL" id="VXIV02002241">
    <property type="protein sequence ID" value="KAF6026612.1"/>
    <property type="molecule type" value="Genomic_DNA"/>
</dbReference>